<organism evidence="2 3">
    <name type="scientific">Tectimicrobiota bacterium</name>
    <dbReference type="NCBI Taxonomy" id="2528274"/>
    <lineage>
        <taxon>Bacteria</taxon>
        <taxon>Pseudomonadati</taxon>
        <taxon>Nitrospinota/Tectimicrobiota group</taxon>
        <taxon>Candidatus Tectimicrobiota</taxon>
    </lineage>
</organism>
<dbReference type="SMART" id="SM00829">
    <property type="entry name" value="PKS_ER"/>
    <property type="match status" value="1"/>
</dbReference>
<dbReference type="InterPro" id="IPR011032">
    <property type="entry name" value="GroES-like_sf"/>
</dbReference>
<dbReference type="Pfam" id="PF08240">
    <property type="entry name" value="ADH_N"/>
    <property type="match status" value="1"/>
</dbReference>
<dbReference type="Pfam" id="PF13602">
    <property type="entry name" value="ADH_zinc_N_2"/>
    <property type="match status" value="1"/>
</dbReference>
<dbReference type="InterPro" id="IPR050700">
    <property type="entry name" value="YIM1/Zinc_Alcohol_DH_Fams"/>
</dbReference>
<dbReference type="PANTHER" id="PTHR11695:SF294">
    <property type="entry name" value="RETICULON-4-INTERACTING PROTEIN 1, MITOCHONDRIAL"/>
    <property type="match status" value="1"/>
</dbReference>
<sequence>MSSCTREKAMKAMLLMGHGGPEMLRYGEAPDPIAGPGDVVVDIHAASVNAADYKVRLGSGRSSLQFPYILGRDFSGVVSAVGAGVTDLAVGDGVFGVLDQGHEGAYAEKVAIKAAIIAKKPDNLGHAEAAALALTGLTAVWALEDTAHLRAGETILIQGGAGGVAGFAIQLAKHLGATVITTASASNHDYVRRLGADRVIDYRSEDFTKLVSNCDVVFDTVGGEVQVRSYEVLKPGGRLVWVAAAPDGFQPSRKDVQTLRPGVARDRAHLERILALLAVGAVWPPNIVHYTLADAAEAHRVSESRHLQGKLVFAVR</sequence>
<dbReference type="Gene3D" id="3.90.180.10">
    <property type="entry name" value="Medium-chain alcohol dehydrogenases, catalytic domain"/>
    <property type="match status" value="1"/>
</dbReference>
<dbReference type="Gene3D" id="3.40.50.720">
    <property type="entry name" value="NAD(P)-binding Rossmann-like Domain"/>
    <property type="match status" value="1"/>
</dbReference>
<comment type="caution">
    <text evidence="2">The sequence shown here is derived from an EMBL/GenBank/DDBJ whole genome shotgun (WGS) entry which is preliminary data.</text>
</comment>
<reference evidence="2" key="1">
    <citation type="submission" date="2019-03" db="EMBL/GenBank/DDBJ databases">
        <title>Lake Tanganyika Metagenome-Assembled Genomes (MAGs).</title>
        <authorList>
            <person name="Tran P."/>
        </authorList>
    </citation>
    <scope>NUCLEOTIDE SEQUENCE</scope>
    <source>
        <strain evidence="2">K_DeepCast_65m_m2_066</strain>
    </source>
</reference>
<evidence type="ECO:0000259" key="1">
    <source>
        <dbReference type="SMART" id="SM00829"/>
    </source>
</evidence>
<dbReference type="AlphaFoldDB" id="A0A937W8X4"/>
<dbReference type="SUPFAM" id="SSF51735">
    <property type="entry name" value="NAD(P)-binding Rossmann-fold domains"/>
    <property type="match status" value="1"/>
</dbReference>
<dbReference type="EMBL" id="VGLS01001229">
    <property type="protein sequence ID" value="MBM3227167.1"/>
    <property type="molecule type" value="Genomic_DNA"/>
</dbReference>
<evidence type="ECO:0000313" key="2">
    <source>
        <dbReference type="EMBL" id="MBM3227167.1"/>
    </source>
</evidence>
<name>A0A937W8X4_UNCTE</name>
<accession>A0A937W8X4</accession>
<dbReference type="GO" id="GO:0016491">
    <property type="term" value="F:oxidoreductase activity"/>
    <property type="evidence" value="ECO:0007669"/>
    <property type="project" value="InterPro"/>
</dbReference>
<dbReference type="InterPro" id="IPR013154">
    <property type="entry name" value="ADH-like_N"/>
</dbReference>
<evidence type="ECO:0000313" key="3">
    <source>
        <dbReference type="Proteomes" id="UP000712673"/>
    </source>
</evidence>
<dbReference type="SUPFAM" id="SSF50129">
    <property type="entry name" value="GroES-like"/>
    <property type="match status" value="1"/>
</dbReference>
<dbReference type="PANTHER" id="PTHR11695">
    <property type="entry name" value="ALCOHOL DEHYDROGENASE RELATED"/>
    <property type="match status" value="1"/>
</dbReference>
<dbReference type="InterPro" id="IPR036291">
    <property type="entry name" value="NAD(P)-bd_dom_sf"/>
</dbReference>
<dbReference type="InterPro" id="IPR020843">
    <property type="entry name" value="ER"/>
</dbReference>
<gene>
    <name evidence="2" type="ORF">FJZ47_25655</name>
</gene>
<dbReference type="CDD" id="cd05289">
    <property type="entry name" value="MDR_like_2"/>
    <property type="match status" value="1"/>
</dbReference>
<dbReference type="Proteomes" id="UP000712673">
    <property type="component" value="Unassembled WGS sequence"/>
</dbReference>
<proteinExistence type="predicted"/>
<feature type="domain" description="Enoyl reductase (ER)" evidence="1">
    <location>
        <begin position="19"/>
        <end position="313"/>
    </location>
</feature>
<protein>
    <submittedName>
        <fullName evidence="2">NADP-dependent oxidoreductase</fullName>
    </submittedName>
</protein>